<dbReference type="Gene3D" id="3.10.320.10">
    <property type="entry name" value="Class II Histocompatibility Antigen, M Beta Chain, Chain B, domain 1"/>
    <property type="match status" value="1"/>
</dbReference>
<keyword evidence="8" id="KW-0325">Glycoprotein</keyword>
<evidence type="ECO:0000256" key="9">
    <source>
        <dbReference type="ARBA" id="ARBA00023182"/>
    </source>
</evidence>
<evidence type="ECO:0000256" key="3">
    <source>
        <dbReference type="ARBA" id="ARBA00022859"/>
    </source>
</evidence>
<evidence type="ECO:0000256" key="2">
    <source>
        <dbReference type="ARBA" id="ARBA00022692"/>
    </source>
</evidence>
<evidence type="ECO:0000256" key="7">
    <source>
        <dbReference type="ARBA" id="ARBA00023157"/>
    </source>
</evidence>
<dbReference type="EMBL" id="VYZU01314396">
    <property type="protein sequence ID" value="NXY91875.1"/>
    <property type="molecule type" value="Genomic_DNA"/>
</dbReference>
<evidence type="ECO:0000256" key="4">
    <source>
        <dbReference type="ARBA" id="ARBA00022989"/>
    </source>
</evidence>
<evidence type="ECO:0000256" key="5">
    <source>
        <dbReference type="ARBA" id="ARBA00023130"/>
    </source>
</evidence>
<sequence length="98" mass="11589">SPDQSPVQTGLFQEIFEAECHYLNGTERVRFVQRSIYNQEQYVHFDSDVGLYEADTPMGESLAKYWNKQADFLAQRRAAVDTFCRHNYNIFKPFIDER</sequence>
<accession>A0A7L4NRS4</accession>
<dbReference type="Pfam" id="PF00969">
    <property type="entry name" value="MHC_II_beta"/>
    <property type="match status" value="1"/>
</dbReference>
<keyword evidence="6" id="KW-0472">Membrane</keyword>
<keyword evidence="2" id="KW-0812">Transmembrane</keyword>
<feature type="non-terminal residue" evidence="11">
    <location>
        <position position="1"/>
    </location>
</feature>
<keyword evidence="3" id="KW-0391">Immunity</keyword>
<evidence type="ECO:0000256" key="1">
    <source>
        <dbReference type="ARBA" id="ARBA00004479"/>
    </source>
</evidence>
<dbReference type="AlphaFoldDB" id="A0A7L4NRS4"/>
<dbReference type="GO" id="GO:0002504">
    <property type="term" value="P:antigen processing and presentation of peptide or polysaccharide antigen via MHC class II"/>
    <property type="evidence" value="ECO:0007669"/>
    <property type="project" value="UniProtKB-KW"/>
</dbReference>
<evidence type="ECO:0000259" key="10">
    <source>
        <dbReference type="SMART" id="SM00921"/>
    </source>
</evidence>
<feature type="non-terminal residue" evidence="11">
    <location>
        <position position="98"/>
    </location>
</feature>
<keyword evidence="5" id="KW-1064">Adaptive immunity</keyword>
<keyword evidence="7" id="KW-1015">Disulfide bond</keyword>
<dbReference type="GO" id="GO:0042613">
    <property type="term" value="C:MHC class II protein complex"/>
    <property type="evidence" value="ECO:0007669"/>
    <property type="project" value="UniProtKB-KW"/>
</dbReference>
<dbReference type="SMART" id="SM00921">
    <property type="entry name" value="MHC_II_beta"/>
    <property type="match status" value="1"/>
</dbReference>
<keyword evidence="4" id="KW-1133">Transmembrane helix</keyword>
<dbReference type="OrthoDB" id="10043043at2759"/>
<dbReference type="FunFam" id="3.10.320.10:FF:000001">
    <property type="entry name" value="HLA class II histocompatibility antigen, DRB1-1 beta chain"/>
    <property type="match status" value="1"/>
</dbReference>
<keyword evidence="12" id="KW-1185">Reference proteome</keyword>
<evidence type="ECO:0000256" key="6">
    <source>
        <dbReference type="ARBA" id="ARBA00023136"/>
    </source>
</evidence>
<dbReference type="InterPro" id="IPR011162">
    <property type="entry name" value="MHC_I/II-like_Ag-recog"/>
</dbReference>
<evidence type="ECO:0000256" key="8">
    <source>
        <dbReference type="ARBA" id="ARBA00023180"/>
    </source>
</evidence>
<keyword evidence="9" id="KW-0491">MHC II</keyword>
<dbReference type="PANTHER" id="PTHR19944">
    <property type="entry name" value="MHC CLASS II-RELATED"/>
    <property type="match status" value="1"/>
</dbReference>
<feature type="domain" description="MHC class II beta chain N-terminal" evidence="10">
    <location>
        <begin position="18"/>
        <end position="92"/>
    </location>
</feature>
<dbReference type="InterPro" id="IPR014745">
    <property type="entry name" value="MHC_II_a/b_N"/>
</dbReference>
<comment type="caution">
    <text evidence="11">The sequence shown here is derived from an EMBL/GenBank/DDBJ whole genome shotgun (WGS) entry which is preliminary data.</text>
</comment>
<gene>
    <name evidence="11" type="primary">Hladrb1</name>
    <name evidence="11" type="ORF">CEYCYA_R12611</name>
</gene>
<dbReference type="GO" id="GO:0002250">
    <property type="term" value="P:adaptive immune response"/>
    <property type="evidence" value="ECO:0007669"/>
    <property type="project" value="UniProtKB-KW"/>
</dbReference>
<name>A0A7L4NRS4_9AVES</name>
<evidence type="ECO:0000313" key="11">
    <source>
        <dbReference type="EMBL" id="NXY91875.1"/>
    </source>
</evidence>
<dbReference type="PANTHER" id="PTHR19944:SF99">
    <property type="entry name" value="HLA CLASS II HISTOCOMPATIBILITY ANTIGEN, DRB1 BETA CHAIN"/>
    <property type="match status" value="1"/>
</dbReference>
<evidence type="ECO:0000313" key="12">
    <source>
        <dbReference type="Proteomes" id="UP000586704"/>
    </source>
</evidence>
<dbReference type="InterPro" id="IPR000353">
    <property type="entry name" value="MHC_II_b_N"/>
</dbReference>
<protein>
    <submittedName>
        <fullName evidence="11">2B11 protein</fullName>
    </submittedName>
</protein>
<reference evidence="11 12" key="1">
    <citation type="submission" date="2020-02" db="EMBL/GenBank/DDBJ databases">
        <title>Bird 10,000 Genomes (B10K) Project - Family phase.</title>
        <authorList>
            <person name="Zhang G."/>
        </authorList>
    </citation>
    <scope>NUCLEOTIDE SEQUENCE [LARGE SCALE GENOMIC DNA]</scope>
    <source>
        <strain evidence="11">B10K-DU-013-51</strain>
        <tissue evidence="11">Mixed tissue sample</tissue>
    </source>
</reference>
<proteinExistence type="predicted"/>
<dbReference type="InterPro" id="IPR050160">
    <property type="entry name" value="MHC/Immunoglobulin"/>
</dbReference>
<organism evidence="11 12">
    <name type="scientific">Ceyx cyanopectus</name>
    <name type="common">Indigo-banded kingfisher</name>
    <dbReference type="NCBI Taxonomy" id="390723"/>
    <lineage>
        <taxon>Eukaryota</taxon>
        <taxon>Metazoa</taxon>
        <taxon>Chordata</taxon>
        <taxon>Craniata</taxon>
        <taxon>Vertebrata</taxon>
        <taxon>Euteleostomi</taxon>
        <taxon>Archelosauria</taxon>
        <taxon>Archosauria</taxon>
        <taxon>Dinosauria</taxon>
        <taxon>Saurischia</taxon>
        <taxon>Theropoda</taxon>
        <taxon>Coelurosauria</taxon>
        <taxon>Aves</taxon>
        <taxon>Neognathae</taxon>
        <taxon>Neoaves</taxon>
        <taxon>Telluraves</taxon>
        <taxon>Coraciimorphae</taxon>
        <taxon>Coraciiformes</taxon>
        <taxon>Alcedinidae</taxon>
        <taxon>Ceyx</taxon>
    </lineage>
</organism>
<dbReference type="SUPFAM" id="SSF54452">
    <property type="entry name" value="MHC antigen-recognition domain"/>
    <property type="match status" value="1"/>
</dbReference>
<dbReference type="Proteomes" id="UP000586704">
    <property type="component" value="Unassembled WGS sequence"/>
</dbReference>
<comment type="subcellular location">
    <subcellularLocation>
        <location evidence="1">Membrane</location>
        <topology evidence="1">Single-pass type I membrane protein</topology>
    </subcellularLocation>
</comment>